<dbReference type="PANTHER" id="PTHR46162">
    <property type="entry name" value="TRAF-LIKE FAMILY PROTEIN"/>
    <property type="match status" value="1"/>
</dbReference>
<dbReference type="Gene3D" id="2.60.210.10">
    <property type="entry name" value="Apoptosis, Tumor Necrosis Factor Receptor Associated Protein 2, Chain A"/>
    <property type="match status" value="2"/>
</dbReference>
<proteinExistence type="predicted"/>
<evidence type="ECO:0000313" key="2">
    <source>
        <dbReference type="EMBL" id="KDP47131.1"/>
    </source>
</evidence>
<dbReference type="OrthoDB" id="192247at2759"/>
<dbReference type="PANTHER" id="PTHR46162:SF40">
    <property type="entry name" value="TRAF-LIKE FAMILY PROTEIN"/>
    <property type="match status" value="1"/>
</dbReference>
<dbReference type="STRING" id="180498.A0A067LF79"/>
<gene>
    <name evidence="2" type="ORF">JCGZ_22127</name>
</gene>
<dbReference type="Pfam" id="PF22486">
    <property type="entry name" value="MATH_2"/>
    <property type="match status" value="2"/>
</dbReference>
<evidence type="ECO:0000313" key="3">
    <source>
        <dbReference type="Proteomes" id="UP000027138"/>
    </source>
</evidence>
<feature type="domain" description="MATH" evidence="1">
    <location>
        <begin position="205"/>
        <end position="325"/>
    </location>
</feature>
<dbReference type="SUPFAM" id="SSF49599">
    <property type="entry name" value="TRAF domain-like"/>
    <property type="match status" value="2"/>
</dbReference>
<dbReference type="SMART" id="SM00061">
    <property type="entry name" value="MATH"/>
    <property type="match status" value="2"/>
</dbReference>
<name>A0A067LF79_JATCU</name>
<dbReference type="PROSITE" id="PS50144">
    <property type="entry name" value="MATH"/>
    <property type="match status" value="2"/>
</dbReference>
<protein>
    <recommendedName>
        <fullName evidence="1">MATH domain-containing protein</fullName>
    </recommendedName>
</protein>
<reference evidence="2 3" key="1">
    <citation type="journal article" date="2014" name="PLoS ONE">
        <title>Global Analysis of Gene Expression Profiles in Physic Nut (Jatropha curcas L.) Seedlings Exposed to Salt Stress.</title>
        <authorList>
            <person name="Zhang L."/>
            <person name="Zhang C."/>
            <person name="Wu P."/>
            <person name="Chen Y."/>
            <person name="Li M."/>
            <person name="Jiang H."/>
            <person name="Wu G."/>
        </authorList>
    </citation>
    <scope>NUCLEOTIDE SEQUENCE [LARGE SCALE GENOMIC DNA]</scope>
    <source>
        <strain evidence="3">cv. GZQX0401</strain>
        <tissue evidence="2">Young leaves</tissue>
    </source>
</reference>
<dbReference type="AlphaFoldDB" id="A0A067LF79"/>
<dbReference type="Proteomes" id="UP000027138">
    <property type="component" value="Unassembled WGS sequence"/>
</dbReference>
<feature type="domain" description="MATH" evidence="1">
    <location>
        <begin position="49"/>
        <end position="184"/>
    </location>
</feature>
<organism evidence="2 3">
    <name type="scientific">Jatropha curcas</name>
    <name type="common">Barbados nut</name>
    <dbReference type="NCBI Taxonomy" id="180498"/>
    <lineage>
        <taxon>Eukaryota</taxon>
        <taxon>Viridiplantae</taxon>
        <taxon>Streptophyta</taxon>
        <taxon>Embryophyta</taxon>
        <taxon>Tracheophyta</taxon>
        <taxon>Spermatophyta</taxon>
        <taxon>Magnoliopsida</taxon>
        <taxon>eudicotyledons</taxon>
        <taxon>Gunneridae</taxon>
        <taxon>Pentapetalae</taxon>
        <taxon>rosids</taxon>
        <taxon>fabids</taxon>
        <taxon>Malpighiales</taxon>
        <taxon>Euphorbiaceae</taxon>
        <taxon>Crotonoideae</taxon>
        <taxon>Jatropheae</taxon>
        <taxon>Jatropha</taxon>
    </lineage>
</organism>
<accession>A0A067LF79</accession>
<dbReference type="InterPro" id="IPR002083">
    <property type="entry name" value="MATH/TRAF_dom"/>
</dbReference>
<sequence>MGVREVMEEVIAEFSDQEEVKTVMEEAISKLTIKEEQTEIIRELRDRPPSHYLFKIENFSKLSDAKVENFQSSDFEVGGYKWRLSLYPEGNKKKNGDKHLSLYLALSNSNGLPFGSGVNAFFKLFVYNQIEDKYLAVQDGKETARRFRGMKTEWGFDQFMSRDAFHDASNGYLIDDCCVFGAEVYIMEKCTCKGECMSIVKELANNTFTWIVQSWQSKESHRSEVFDIGGYKWKLVLYPNGTATEIGKSLSMLLYLEDSVTKINAEFILRVRNQGFGKHKEKKVTGQFCTKTNAWGHHDLIPLRDLKNASQRFIYNDTVVVEVQMLFITVVKEFS</sequence>
<dbReference type="EMBL" id="KK914194">
    <property type="protein sequence ID" value="KDP47131.1"/>
    <property type="molecule type" value="Genomic_DNA"/>
</dbReference>
<dbReference type="InterPro" id="IPR008974">
    <property type="entry name" value="TRAF-like"/>
</dbReference>
<dbReference type="CDD" id="cd00121">
    <property type="entry name" value="MATH"/>
    <property type="match status" value="2"/>
</dbReference>
<keyword evidence="3" id="KW-1185">Reference proteome</keyword>
<evidence type="ECO:0000259" key="1">
    <source>
        <dbReference type="PROSITE" id="PS50144"/>
    </source>
</evidence>